<evidence type="ECO:0000256" key="2">
    <source>
        <dbReference type="ARBA" id="ARBA00022801"/>
    </source>
</evidence>
<evidence type="ECO:0000256" key="3">
    <source>
        <dbReference type="ARBA" id="ARBA00022840"/>
    </source>
</evidence>
<dbReference type="SMART" id="SM00490">
    <property type="entry name" value="HELICc"/>
    <property type="match status" value="1"/>
</dbReference>
<dbReference type="GO" id="GO:0005634">
    <property type="term" value="C:nucleus"/>
    <property type="evidence" value="ECO:0007669"/>
    <property type="project" value="TreeGrafter"/>
</dbReference>
<dbReference type="SMART" id="SM00487">
    <property type="entry name" value="DEXDc"/>
    <property type="match status" value="1"/>
</dbReference>
<organism evidence="7 8">
    <name type="scientific">Phanerochaete carnosa (strain HHB-10118-sp)</name>
    <name type="common">White-rot fungus</name>
    <name type="synonym">Peniophora carnosa</name>
    <dbReference type="NCBI Taxonomy" id="650164"/>
    <lineage>
        <taxon>Eukaryota</taxon>
        <taxon>Fungi</taxon>
        <taxon>Dikarya</taxon>
        <taxon>Basidiomycota</taxon>
        <taxon>Agaricomycotina</taxon>
        <taxon>Agaricomycetes</taxon>
        <taxon>Polyporales</taxon>
        <taxon>Phanerochaetaceae</taxon>
        <taxon>Phanerochaete</taxon>
    </lineage>
</organism>
<dbReference type="FunCoup" id="K5VYR7">
    <property type="interactions" value="154"/>
</dbReference>
<dbReference type="Pfam" id="PF00271">
    <property type="entry name" value="Helicase_C"/>
    <property type="match status" value="1"/>
</dbReference>
<dbReference type="RefSeq" id="XP_007394564.1">
    <property type="nucleotide sequence ID" value="XM_007394502.1"/>
</dbReference>
<dbReference type="GO" id="GO:0006281">
    <property type="term" value="P:DNA repair"/>
    <property type="evidence" value="ECO:0007669"/>
    <property type="project" value="TreeGrafter"/>
</dbReference>
<dbReference type="PROSITE" id="PS51192">
    <property type="entry name" value="HELICASE_ATP_BIND_1"/>
    <property type="match status" value="1"/>
</dbReference>
<dbReference type="GO" id="GO:0016787">
    <property type="term" value="F:hydrolase activity"/>
    <property type="evidence" value="ECO:0007669"/>
    <property type="project" value="UniProtKB-KW"/>
</dbReference>
<dbReference type="Gene3D" id="3.40.50.300">
    <property type="entry name" value="P-loop containing nucleotide triphosphate hydrolases"/>
    <property type="match status" value="1"/>
</dbReference>
<dbReference type="CDD" id="cd18008">
    <property type="entry name" value="DEXDc_SHPRH-like"/>
    <property type="match status" value="1"/>
</dbReference>
<keyword evidence="3" id="KW-0067">ATP-binding</keyword>
<feature type="domain" description="Helicase C-terminal" evidence="6">
    <location>
        <begin position="464"/>
        <end position="626"/>
    </location>
</feature>
<sequence>MSDVGNDINQDIDMSEAIVPGFRDGIKLLPHQVVGRKWMAERESGKRSGGILADDMGLGKTIQTITRIVEGRIDDAGRKAGFARTTLVVCPVAVVTQWAAEIKKMANGLIVIEHHGQSRTTDPVKLRAADVIITSYSVVASEHGTFAPDIKDEGKGKGKATKTKSAVESEDDDDSEDEIARHLQRTKKSAARAPKKKDALFHVKWWRIVLDEAHNIKNKTTKSAQACYALDAKYRWCLTGTPMQNNVEELFSLLKFLRLRPLDDWNEFKVKIAQPIKNGRPQRAIKRLHVVLNACMLRRTKNTILNGKPILDLPDRIVNNVHCKFDTEEQHFYENVQTLVQDRLETLQRQGDMSKNYTSMLVLLLRLRQACNHPSLVSQDYSKDKEAVEPKAAKDDKDIDDDADELADLVGGLGLSGVTKRCQMCQDINGDDHCTNCVELVTKARRKSVAANAQLPPSSAKIRKILELLDAIEERGEGEKTIIFSQFTSMLNLIEPFLKAEGLKYVRYDGSMTKPDREEALTKIKTSSSTRIILISFKAGSTGLNLTCCNNVILVDLWWNPALEDQAFDRAHRLGQKRAVNIHKLSVPNTVEERIIGLQEKKRALAAAALSGDKMKNMKLGLDDLMALFRHGDDHDDESDED</sequence>
<evidence type="ECO:0000313" key="7">
    <source>
        <dbReference type="EMBL" id="EKM56728.1"/>
    </source>
</evidence>
<feature type="domain" description="Helicase ATP-binding" evidence="5">
    <location>
        <begin position="41"/>
        <end position="260"/>
    </location>
</feature>
<dbReference type="Pfam" id="PF00176">
    <property type="entry name" value="SNF2-rel_dom"/>
    <property type="match status" value="1"/>
</dbReference>
<dbReference type="InterPro" id="IPR000330">
    <property type="entry name" value="SNF2_N"/>
</dbReference>
<dbReference type="PROSITE" id="PS51194">
    <property type="entry name" value="HELICASE_CTER"/>
    <property type="match status" value="1"/>
</dbReference>
<evidence type="ECO:0000256" key="4">
    <source>
        <dbReference type="SAM" id="MobiDB-lite"/>
    </source>
</evidence>
<feature type="compositionally biased region" description="Acidic residues" evidence="4">
    <location>
        <begin position="168"/>
        <end position="177"/>
    </location>
</feature>
<dbReference type="GO" id="GO:0005524">
    <property type="term" value="F:ATP binding"/>
    <property type="evidence" value="ECO:0007669"/>
    <property type="project" value="UniProtKB-KW"/>
</dbReference>
<dbReference type="InterPro" id="IPR001650">
    <property type="entry name" value="Helicase_C-like"/>
</dbReference>
<dbReference type="OrthoDB" id="423559at2759"/>
<dbReference type="Gene3D" id="3.40.50.10810">
    <property type="entry name" value="Tandem AAA-ATPase domain"/>
    <property type="match status" value="2"/>
</dbReference>
<dbReference type="PANTHER" id="PTHR45626:SF14">
    <property type="entry name" value="ATP-DEPENDENT DNA HELICASE (EUROFUNG)"/>
    <property type="match status" value="1"/>
</dbReference>
<feature type="region of interest" description="Disordered" evidence="4">
    <location>
        <begin position="149"/>
        <end position="177"/>
    </location>
</feature>
<protein>
    <submittedName>
        <fullName evidence="7">Uncharacterized protein</fullName>
    </submittedName>
</protein>
<evidence type="ECO:0000259" key="6">
    <source>
        <dbReference type="PROSITE" id="PS51194"/>
    </source>
</evidence>
<dbReference type="KEGG" id="pco:PHACADRAFT_92976"/>
<dbReference type="STRING" id="650164.K5VYR7"/>
<dbReference type="PANTHER" id="PTHR45626">
    <property type="entry name" value="TRANSCRIPTION TERMINATION FACTOR 2-RELATED"/>
    <property type="match status" value="1"/>
</dbReference>
<dbReference type="CDD" id="cd18793">
    <property type="entry name" value="SF2_C_SNF"/>
    <property type="match status" value="1"/>
</dbReference>
<evidence type="ECO:0000259" key="5">
    <source>
        <dbReference type="PROSITE" id="PS51192"/>
    </source>
</evidence>
<dbReference type="GO" id="GO:0008094">
    <property type="term" value="F:ATP-dependent activity, acting on DNA"/>
    <property type="evidence" value="ECO:0007669"/>
    <property type="project" value="TreeGrafter"/>
</dbReference>
<proteinExistence type="predicted"/>
<dbReference type="GeneID" id="18920806"/>
<dbReference type="HOGENOM" id="CLU_000315_2_8_1"/>
<keyword evidence="8" id="KW-1185">Reference proteome</keyword>
<keyword evidence="2" id="KW-0378">Hydrolase</keyword>
<evidence type="ECO:0000256" key="1">
    <source>
        <dbReference type="ARBA" id="ARBA00022741"/>
    </source>
</evidence>
<dbReference type="InParanoid" id="K5VYR7"/>
<dbReference type="InterPro" id="IPR014001">
    <property type="entry name" value="Helicase_ATP-bd"/>
</dbReference>
<dbReference type="InterPro" id="IPR038718">
    <property type="entry name" value="SNF2-like_sf"/>
</dbReference>
<dbReference type="Proteomes" id="UP000008370">
    <property type="component" value="Unassembled WGS sequence"/>
</dbReference>
<name>K5VYR7_PHACS</name>
<dbReference type="SUPFAM" id="SSF52540">
    <property type="entry name" value="P-loop containing nucleoside triphosphate hydrolases"/>
    <property type="match status" value="2"/>
</dbReference>
<dbReference type="InterPro" id="IPR027417">
    <property type="entry name" value="P-loop_NTPase"/>
</dbReference>
<reference evidence="7 8" key="1">
    <citation type="journal article" date="2012" name="BMC Genomics">
        <title>Comparative genomics of the white-rot fungi, Phanerochaete carnosa and P. chrysosporium, to elucidate the genetic basis of the distinct wood types they colonize.</title>
        <authorList>
            <person name="Suzuki H."/>
            <person name="MacDonald J."/>
            <person name="Syed K."/>
            <person name="Salamov A."/>
            <person name="Hori C."/>
            <person name="Aerts A."/>
            <person name="Henrissat B."/>
            <person name="Wiebenga A."/>
            <person name="vanKuyk P.A."/>
            <person name="Barry K."/>
            <person name="Lindquist E."/>
            <person name="LaButti K."/>
            <person name="Lapidus A."/>
            <person name="Lucas S."/>
            <person name="Coutinho P."/>
            <person name="Gong Y."/>
            <person name="Samejima M."/>
            <person name="Mahadevan R."/>
            <person name="Abou-Zaid M."/>
            <person name="de Vries R.P."/>
            <person name="Igarashi K."/>
            <person name="Yadav J.S."/>
            <person name="Grigoriev I.V."/>
            <person name="Master E.R."/>
        </authorList>
    </citation>
    <scope>NUCLEOTIDE SEQUENCE [LARGE SCALE GENOMIC DNA]</scope>
    <source>
        <strain evidence="7 8">HHB-10118-sp</strain>
    </source>
</reference>
<dbReference type="EMBL" id="JH930471">
    <property type="protein sequence ID" value="EKM56728.1"/>
    <property type="molecule type" value="Genomic_DNA"/>
</dbReference>
<evidence type="ECO:0000313" key="8">
    <source>
        <dbReference type="Proteomes" id="UP000008370"/>
    </source>
</evidence>
<keyword evidence="1" id="KW-0547">Nucleotide-binding</keyword>
<gene>
    <name evidence="7" type="ORF">PHACADRAFT_92976</name>
</gene>
<dbReference type="InterPro" id="IPR050628">
    <property type="entry name" value="SNF2_RAD54_helicase_TF"/>
</dbReference>
<dbReference type="AlphaFoldDB" id="K5VYR7"/>
<accession>K5VYR7</accession>
<dbReference type="InterPro" id="IPR049730">
    <property type="entry name" value="SNF2/RAD54-like_C"/>
</dbReference>